<geneLocation type="plasmid" evidence="2">
    <name>2</name>
</geneLocation>
<keyword evidence="1" id="KW-1133">Transmembrane helix</keyword>
<dbReference type="AlphaFoldDB" id="A0A0H5PJX9"/>
<name>A0A0H5PJX9_NOCFR</name>
<reference evidence="3" key="1">
    <citation type="submission" date="2015-03" db="EMBL/GenBank/DDBJ databases">
        <authorList>
            <consortium name="Pathogen Informatics"/>
        </authorList>
    </citation>
    <scope>NUCLEOTIDE SEQUENCE [LARGE SCALE GENOMIC DNA]</scope>
    <source>
        <strain evidence="3">NCTC11134</strain>
        <plasmid evidence="3">2</plasmid>
    </source>
</reference>
<keyword evidence="1" id="KW-0472">Membrane</keyword>
<gene>
    <name evidence="2" type="ORF">ERS450000_05142</name>
</gene>
<sequence>MTTQSSTTLRPLRWGAGLIRGRFEVHRNGHHYVVDSGYLDLDERISLYRDGRLVDTTRRKASFAIEDGAHIEAAVAKLGMKYVRIREAKARETQPLTPAAGTAEAWRANLDRQHPATSRAVGIVATLIVVGVLLLELPQLINLVGLLTSYVGLPVFEIPAIRLAGWQHLLVIIAGGLAAIERGLSMRYNPLLDD</sequence>
<dbReference type="RefSeq" id="WP_060594485.1">
    <property type="nucleotide sequence ID" value="NZ_CP031418.1"/>
</dbReference>
<feature type="transmembrane region" description="Helical" evidence="1">
    <location>
        <begin position="161"/>
        <end position="180"/>
    </location>
</feature>
<evidence type="ECO:0000313" key="3">
    <source>
        <dbReference type="Proteomes" id="UP000057820"/>
    </source>
</evidence>
<dbReference type="Proteomes" id="UP000057820">
    <property type="component" value="Plasmid 2"/>
</dbReference>
<keyword evidence="2" id="KW-0614">Plasmid</keyword>
<organism evidence="2 3">
    <name type="scientific">Nocardia farcinica</name>
    <dbReference type="NCBI Taxonomy" id="37329"/>
    <lineage>
        <taxon>Bacteria</taxon>
        <taxon>Bacillati</taxon>
        <taxon>Actinomycetota</taxon>
        <taxon>Actinomycetes</taxon>
        <taxon>Mycobacteriales</taxon>
        <taxon>Nocardiaceae</taxon>
        <taxon>Nocardia</taxon>
    </lineage>
</organism>
<keyword evidence="1" id="KW-0812">Transmembrane</keyword>
<protein>
    <submittedName>
        <fullName evidence="2">Uncharacterized protein</fullName>
    </submittedName>
</protein>
<evidence type="ECO:0000313" key="2">
    <source>
        <dbReference type="EMBL" id="CRY82776.1"/>
    </source>
</evidence>
<dbReference type="KEGG" id="nfr:ERS450000_05142"/>
<proteinExistence type="predicted"/>
<evidence type="ECO:0000256" key="1">
    <source>
        <dbReference type="SAM" id="Phobius"/>
    </source>
</evidence>
<accession>A0A0H5PJX9</accession>
<dbReference type="EMBL" id="LN868939">
    <property type="protein sequence ID" value="CRY82776.1"/>
    <property type="molecule type" value="Genomic_DNA"/>
</dbReference>
<feature type="transmembrane region" description="Helical" evidence="1">
    <location>
        <begin position="120"/>
        <end position="141"/>
    </location>
</feature>